<evidence type="ECO:0000256" key="3">
    <source>
        <dbReference type="ARBA" id="ARBA00023274"/>
    </source>
</evidence>
<keyword evidence="3" id="KW-0687">Ribonucleoprotein</keyword>
<evidence type="ECO:0000313" key="4">
    <source>
        <dbReference type="EMBL" id="QSV12727.1"/>
    </source>
</evidence>
<reference evidence="4" key="1">
    <citation type="journal article" date="2021" name="Eur. J. Phycol.">
        <title>High-throughput sequencing of the kelp Alaria (Phaeophyceae) reveals epi-endobiotic associations, including a likely phaeophycean parasite.</title>
        <authorList>
            <person name="Bringloe T.T."/>
            <person name="Sauermann R."/>
            <person name="Krause-Jensen D."/>
            <person name="Olesen B."/>
            <person name="Klimova A."/>
            <person name="Klochkova T.A."/>
            <person name="Verbruggen H."/>
        </authorList>
    </citation>
    <scope>NUCLEOTIDE SEQUENCE</scope>
</reference>
<dbReference type="NCBIfam" id="TIGR01030">
    <property type="entry name" value="rpmH_bact"/>
    <property type="match status" value="1"/>
</dbReference>
<dbReference type="Pfam" id="PF00468">
    <property type="entry name" value="Ribosomal_L34"/>
    <property type="match status" value="1"/>
</dbReference>
<dbReference type="HAMAP" id="MF_00391">
    <property type="entry name" value="Ribosomal_bL34"/>
    <property type="match status" value="1"/>
</dbReference>
<dbReference type="AlphaFoldDB" id="A0A8E5BHK6"/>
<dbReference type="GO" id="GO:1990904">
    <property type="term" value="C:ribonucleoprotein complex"/>
    <property type="evidence" value="ECO:0007669"/>
    <property type="project" value="UniProtKB-KW"/>
</dbReference>
<gene>
    <name evidence="4" type="primary">rpl34</name>
</gene>
<evidence type="ECO:0000256" key="1">
    <source>
        <dbReference type="ARBA" id="ARBA00010111"/>
    </source>
</evidence>
<dbReference type="GO" id="GO:0003735">
    <property type="term" value="F:structural constituent of ribosome"/>
    <property type="evidence" value="ECO:0007669"/>
    <property type="project" value="InterPro"/>
</dbReference>
<organism evidence="4">
    <name type="scientific">Phaeophyceae sp</name>
    <dbReference type="NCBI Taxonomy" id="2249243"/>
    <lineage>
        <taxon>Eukaryota</taxon>
        <taxon>Sar</taxon>
        <taxon>Stramenopiles</taxon>
        <taxon>Ochrophyta</taxon>
        <taxon>PX clade</taxon>
        <taxon>Phaeophyceae</taxon>
    </lineage>
</organism>
<keyword evidence="4" id="KW-0934">Plastid</keyword>
<dbReference type="GO" id="GO:0005840">
    <property type="term" value="C:ribosome"/>
    <property type="evidence" value="ECO:0007669"/>
    <property type="project" value="UniProtKB-KW"/>
</dbReference>
<keyword evidence="2 4" id="KW-0689">Ribosomal protein</keyword>
<dbReference type="InterPro" id="IPR000271">
    <property type="entry name" value="Ribosomal_bL34"/>
</dbReference>
<dbReference type="GO" id="GO:0006412">
    <property type="term" value="P:translation"/>
    <property type="evidence" value="ECO:0007669"/>
    <property type="project" value="InterPro"/>
</dbReference>
<dbReference type="EMBL" id="MW266088">
    <property type="protein sequence ID" value="QSV12727.1"/>
    <property type="molecule type" value="Genomic_DNA"/>
</dbReference>
<sequence>MTKRTLGGTNKKAIAVSGFRSRMKTNSGCTIINNRRRKKRKQLSISYYKIKK</sequence>
<protein>
    <submittedName>
        <fullName evidence="4">Ribosomal protein L34</fullName>
    </submittedName>
</protein>
<evidence type="ECO:0000256" key="2">
    <source>
        <dbReference type="ARBA" id="ARBA00022980"/>
    </source>
</evidence>
<proteinExistence type="inferred from homology"/>
<comment type="similarity">
    <text evidence="1">Belongs to the bacterial ribosomal protein bL34 family.</text>
</comment>
<name>A0A8E5BHK6_9PHAE</name>
<accession>A0A8E5BHK6</accession>
<geneLocation type="plastid" evidence="4"/>